<evidence type="ECO:0000313" key="8">
    <source>
        <dbReference type="EMBL" id="CAB3251342.1"/>
    </source>
</evidence>
<dbReference type="InterPro" id="IPR042536">
    <property type="entry name" value="TFIIIC_tauA_Sfc1"/>
</dbReference>
<evidence type="ECO:0000256" key="4">
    <source>
        <dbReference type="ARBA" id="ARBA00023242"/>
    </source>
</evidence>
<accession>A0A6F9DES9</accession>
<dbReference type="EMBL" id="LR785644">
    <property type="protein sequence ID" value="CAB3251342.1"/>
    <property type="molecule type" value="mRNA"/>
</dbReference>
<feature type="domain" description="Transcription factor IIIC subunit 5 HTH" evidence="6">
    <location>
        <begin position="157"/>
        <end position="306"/>
    </location>
</feature>
<dbReference type="GO" id="GO:0005634">
    <property type="term" value="C:nucleus"/>
    <property type="evidence" value="ECO:0007669"/>
    <property type="project" value="UniProtKB-SubCell"/>
</dbReference>
<dbReference type="GO" id="GO:0001003">
    <property type="term" value="F:RNA polymerase III type 2 promoter sequence-specific DNA binding"/>
    <property type="evidence" value="ECO:0007669"/>
    <property type="project" value="TreeGrafter"/>
</dbReference>
<evidence type="ECO:0000256" key="1">
    <source>
        <dbReference type="ARBA" id="ARBA00004123"/>
    </source>
</evidence>
<keyword evidence="2" id="KW-0238">DNA-binding</keyword>
<proteinExistence type="evidence at transcript level"/>
<dbReference type="Pfam" id="PF09734">
    <property type="entry name" value="Tau95"/>
    <property type="match status" value="1"/>
</dbReference>
<feature type="domain" description="Transcription factor IIIC subunit Tfc1/Sfc1 triple barrel" evidence="7">
    <location>
        <begin position="18"/>
        <end position="119"/>
    </location>
</feature>
<gene>
    <name evidence="8" type="primary">Gtf3c5</name>
</gene>
<evidence type="ECO:0000259" key="7">
    <source>
        <dbReference type="Pfam" id="PF17682"/>
    </source>
</evidence>
<protein>
    <submittedName>
        <fullName evidence="8">General transcription factor 3C polypeptide 5-like</fullName>
    </submittedName>
</protein>
<dbReference type="Gene3D" id="3.30.200.160">
    <property type="entry name" value="TFIIIC, subcomplex tauA, subunit Sfc1, barrel domain"/>
    <property type="match status" value="1"/>
</dbReference>
<keyword evidence="4" id="KW-0539">Nucleus</keyword>
<dbReference type="InterPro" id="IPR040454">
    <property type="entry name" value="TF_IIIC_Tfc1/Sfc1"/>
</dbReference>
<dbReference type="Pfam" id="PF17682">
    <property type="entry name" value="Tau95_N"/>
    <property type="match status" value="1"/>
</dbReference>
<comment type="subcellular location">
    <subcellularLocation>
        <location evidence="1">Nucleus</location>
    </subcellularLocation>
</comment>
<feature type="compositionally biased region" description="Acidic residues" evidence="5">
    <location>
        <begin position="488"/>
        <end position="502"/>
    </location>
</feature>
<evidence type="ECO:0000256" key="3">
    <source>
        <dbReference type="ARBA" id="ARBA00023163"/>
    </source>
</evidence>
<evidence type="ECO:0000259" key="6">
    <source>
        <dbReference type="Pfam" id="PF09734"/>
    </source>
</evidence>
<feature type="region of interest" description="Disordered" evidence="5">
    <location>
        <begin position="475"/>
        <end position="541"/>
    </location>
</feature>
<dbReference type="PANTHER" id="PTHR13230">
    <property type="entry name" value="GENERAL TRANSCRIPTION FACTOR IIIC, POLYPEPTIDE 5"/>
    <property type="match status" value="1"/>
</dbReference>
<reference evidence="8" key="1">
    <citation type="submission" date="2020-04" db="EMBL/GenBank/DDBJ databases">
        <authorList>
            <person name="Neveu A P."/>
        </authorList>
    </citation>
    <scope>NUCLEOTIDE SEQUENCE</scope>
    <source>
        <tissue evidence="8">Whole embryo</tissue>
    </source>
</reference>
<dbReference type="GO" id="GO:0000127">
    <property type="term" value="C:transcription factor TFIIIC complex"/>
    <property type="evidence" value="ECO:0007669"/>
    <property type="project" value="InterPro"/>
</dbReference>
<dbReference type="GO" id="GO:0001002">
    <property type="term" value="F:RNA polymerase III type 1 promoter sequence-specific DNA binding"/>
    <property type="evidence" value="ECO:0007669"/>
    <property type="project" value="TreeGrafter"/>
</dbReference>
<feature type="compositionally biased region" description="Acidic residues" evidence="5">
    <location>
        <begin position="510"/>
        <end position="541"/>
    </location>
</feature>
<sequence>MNDNINSNVPCDEARKFISIEYPGIVQNESKMLETMGGLSHIQKVHNDPTKRLDLHFRPTDPSCKPLCADRVPGTSLLLRICKYKRRKKDKSEEIKYEQSICGNVDVVYKFTSMCDYQFLSTTKNEETGEFLNLTPYLKVQGLLKEGSSLKRDAPLFIPPPIFTRLDNPQEYLYKNSVKPCKGVAKHPSSKIGVARPHRFHNAILVKYEDKIPDKPLTTAVENFQATCGHLQSVKQEIVKLFEEQPIWSKNAIQYKVQLRKDVLKPMLPLVAYYSLTGPWRSLWIRFGYDPKLIPESKKFQLIDFRLRRGTHTADIPIRAKRSTFSYKLPNLQPKNKSSTITKESVLATLRADNSNTDPEKDDHQESSTSAEAIQVNKVSESIYVYRPGRLPPNRQMFYMACFVLLPEAQALINQPNNQTVCTKEDGWLLPKTTAKVRDIITKDVYKTISESKRKTSKPDDDYHRVWKKKSAALSLASKEGRQSQGSETDDMPEDISDEETSLEEHSTQDEDIGDEEDFVGGDDDDEKDDSPDEGGWFLDDDEELIDGSLLEETTSVFSDISSFIDQT</sequence>
<organism evidence="8">
    <name type="scientific">Phallusia mammillata</name>
    <dbReference type="NCBI Taxonomy" id="59560"/>
    <lineage>
        <taxon>Eukaryota</taxon>
        <taxon>Metazoa</taxon>
        <taxon>Chordata</taxon>
        <taxon>Tunicata</taxon>
        <taxon>Ascidiacea</taxon>
        <taxon>Phlebobranchia</taxon>
        <taxon>Ascidiidae</taxon>
        <taxon>Phallusia</taxon>
    </lineage>
</organism>
<dbReference type="InterPro" id="IPR041499">
    <property type="entry name" value="Tfc1/Sfc1_N"/>
</dbReference>
<name>A0A6F9DES9_9ASCI</name>
<evidence type="ECO:0000256" key="5">
    <source>
        <dbReference type="SAM" id="MobiDB-lite"/>
    </source>
</evidence>
<feature type="region of interest" description="Disordered" evidence="5">
    <location>
        <begin position="350"/>
        <end position="371"/>
    </location>
</feature>
<dbReference type="AlphaFoldDB" id="A0A6F9DES9"/>
<dbReference type="GO" id="GO:0006384">
    <property type="term" value="P:transcription initiation at RNA polymerase III promoter"/>
    <property type="evidence" value="ECO:0007669"/>
    <property type="project" value="InterPro"/>
</dbReference>
<dbReference type="InterPro" id="IPR019136">
    <property type="entry name" value="TF_IIIC_su-5_HTH"/>
</dbReference>
<dbReference type="PANTHER" id="PTHR13230:SF5">
    <property type="entry name" value="GENERAL TRANSCRIPTION FACTOR 3C POLYPEPTIDE 5"/>
    <property type="match status" value="1"/>
</dbReference>
<evidence type="ECO:0000256" key="2">
    <source>
        <dbReference type="ARBA" id="ARBA00023125"/>
    </source>
</evidence>
<keyword evidence="3" id="KW-0804">Transcription</keyword>
<dbReference type="FunFam" id="3.30.200.160:FF:000002">
    <property type="entry name" value="Transcription factor IIIC, subunit 5"/>
    <property type="match status" value="1"/>
</dbReference>